<dbReference type="Proteomes" id="UP000069697">
    <property type="component" value="Unassembled WGS sequence"/>
</dbReference>
<reference evidence="3" key="2">
    <citation type="submission" date="2016-01" db="EMBL/GenBank/DDBJ databases">
        <title>Draft Genome Sequence of Paenibacillus amylolyticus Heshi-A3 that Was Isolated from Fermented Rice Bran with Aging Salted Mackerel, Which Was Named Heshiko as Traditional Fermented Seafood in Japan.</title>
        <authorList>
            <person name="Akuzawa S."/>
            <person name="Nakagawa J."/>
            <person name="Kanekatsu T."/>
            <person name="Kubota E."/>
            <person name="Ohtake R."/>
            <person name="Suzuki T."/>
            <person name="Kanesaki Y."/>
        </authorList>
    </citation>
    <scope>NUCLEOTIDE SEQUENCE [LARGE SCALE GENOMIC DNA]</scope>
    <source>
        <strain evidence="3">Heshi-A3</strain>
    </source>
</reference>
<dbReference type="OrthoDB" id="2648027at2"/>
<evidence type="ECO:0000313" key="3">
    <source>
        <dbReference type="Proteomes" id="UP000069697"/>
    </source>
</evidence>
<reference evidence="2 4" key="3">
    <citation type="submission" date="2016-11" db="EMBL/GenBank/DDBJ databases">
        <title>Paenibacillus species isolates.</title>
        <authorList>
            <person name="Beno S.M."/>
        </authorList>
    </citation>
    <scope>NUCLEOTIDE SEQUENCE [LARGE SCALE GENOMIC DNA]</scope>
    <source>
        <strain evidence="2 4">FSL H8-0246</strain>
    </source>
</reference>
<reference evidence="1 3" key="1">
    <citation type="journal article" date="2016" name="Genome Announc.">
        <title>Draft Genome Sequence of Paenibacillus amylolyticus Heshi-A3, Isolated from Fermented Rice Bran in a Japanese Fermented Seafood Dish.</title>
        <authorList>
            <person name="Akuzawa S."/>
            <person name="Nagaoka J."/>
            <person name="Kanekatsu M."/>
            <person name="Kubota E."/>
            <person name="Ohtake R."/>
            <person name="Suzuki T."/>
            <person name="Kanesaki Y."/>
        </authorList>
    </citation>
    <scope>NUCLEOTIDE SEQUENCE [LARGE SCALE GENOMIC DNA]</scope>
    <source>
        <strain evidence="1 3">Heshi-A3</strain>
    </source>
</reference>
<accession>A0A117I138</accession>
<dbReference type="AlphaFoldDB" id="A0A117I138"/>
<sequence length="158" mass="18570">MSRTQLSIPVGLLVENVLTSGVPREVIIEYLQRRDYSQLLPLVKEPAMDFDERLQTATDIGDDWEKAIRQGYEFKFLHINGLKRLLDFRFDRKMDRDYVQDELSLKHIRLTAQEIELLQSLIGRQWLVQVEETETAEEGRTKDESSSHLPVRIQLKFP</sequence>
<protein>
    <submittedName>
        <fullName evidence="1">Uncharacterized protein</fullName>
    </submittedName>
</protein>
<evidence type="ECO:0000313" key="4">
    <source>
        <dbReference type="Proteomes" id="UP000187134"/>
    </source>
</evidence>
<dbReference type="EMBL" id="MRTJ01000001">
    <property type="protein sequence ID" value="OMF17791.1"/>
    <property type="molecule type" value="Genomic_DNA"/>
</dbReference>
<dbReference type="EMBL" id="BCNV01000001">
    <property type="protein sequence ID" value="GAS81557.1"/>
    <property type="molecule type" value="Genomic_DNA"/>
</dbReference>
<dbReference type="RefSeq" id="WP_062834246.1">
    <property type="nucleotide sequence ID" value="NZ_BCNV01000001.1"/>
</dbReference>
<gene>
    <name evidence="2" type="ORF">BK131_07525</name>
    <name evidence="1" type="ORF">PAHA3_1631</name>
</gene>
<proteinExistence type="predicted"/>
<evidence type="ECO:0000313" key="1">
    <source>
        <dbReference type="EMBL" id="GAS81557.1"/>
    </source>
</evidence>
<evidence type="ECO:0000313" key="2">
    <source>
        <dbReference type="EMBL" id="OMF17791.1"/>
    </source>
</evidence>
<dbReference type="Proteomes" id="UP000187134">
    <property type="component" value="Unassembled WGS sequence"/>
</dbReference>
<name>A0A117I138_PAEAM</name>
<comment type="caution">
    <text evidence="1">The sequence shown here is derived from an EMBL/GenBank/DDBJ whole genome shotgun (WGS) entry which is preliminary data.</text>
</comment>
<organism evidence="1 3">
    <name type="scientific">Paenibacillus amylolyticus</name>
    <dbReference type="NCBI Taxonomy" id="1451"/>
    <lineage>
        <taxon>Bacteria</taxon>
        <taxon>Bacillati</taxon>
        <taxon>Bacillota</taxon>
        <taxon>Bacilli</taxon>
        <taxon>Bacillales</taxon>
        <taxon>Paenibacillaceae</taxon>
        <taxon>Paenibacillus</taxon>
    </lineage>
</organism>